<dbReference type="Gene3D" id="3.30.9.10">
    <property type="entry name" value="D-Amino Acid Oxidase, subunit A, domain 2"/>
    <property type="match status" value="1"/>
</dbReference>
<dbReference type="EMBL" id="JBEDNQ010000001">
    <property type="protein sequence ID" value="MEQ3549009.1"/>
    <property type="molecule type" value="Genomic_DNA"/>
</dbReference>
<dbReference type="InterPro" id="IPR036188">
    <property type="entry name" value="FAD/NAD-bd_sf"/>
</dbReference>
<dbReference type="PANTHER" id="PTHR10961:SF7">
    <property type="entry name" value="FAD DEPENDENT OXIDOREDUCTASE DOMAIN-CONTAINING PROTEIN"/>
    <property type="match status" value="1"/>
</dbReference>
<protein>
    <submittedName>
        <fullName evidence="6">FAD-dependent oxidoreductase</fullName>
    </submittedName>
</protein>
<evidence type="ECO:0000256" key="4">
    <source>
        <dbReference type="ARBA" id="ARBA00023002"/>
    </source>
</evidence>
<name>A0ABV1K3H8_9PSEU</name>
<dbReference type="Gene3D" id="3.50.50.60">
    <property type="entry name" value="FAD/NAD(P)-binding domain"/>
    <property type="match status" value="1"/>
</dbReference>
<sequence length="376" mass="39615">MSRPDLDADVVVAGLGVHGTATAHELAARGQRVIGFDRFGEGHLRGSSHGRTRMIRRAYPNPVWNPLVERAYAGWERWEKRSGATLLHRTGGLYAHPEPGQLQGPGCETVSDPDRMRELAPGLSLPEGWHAVSDPHAGVLEAATALETARAGARADGAELAFDEPVLRWAATGSGPDAGVVVVTGKRTVRARRLVVATAGWVPELAPELAGVFTTWRILTVTLRPGPPVAAPPSLPAFSVHRPDGLMFGLPDVAGSGYKAGTDTEQPWDPERPVDPVGPDELARMCALMARHVPGAAADPSHDVADATACLYTMTADRRFVIGALPASPQVVVAAACSGHGFKFGPAVGEAAADLCTGVERPDLEFIGVTRRLPAP</sequence>
<dbReference type="SUPFAM" id="SSF51905">
    <property type="entry name" value="FAD/NAD(P)-binding domain"/>
    <property type="match status" value="1"/>
</dbReference>
<evidence type="ECO:0000256" key="2">
    <source>
        <dbReference type="ARBA" id="ARBA00022630"/>
    </source>
</evidence>
<accession>A0ABV1K3H8</accession>
<dbReference type="InterPro" id="IPR006076">
    <property type="entry name" value="FAD-dep_OxRdtase"/>
</dbReference>
<evidence type="ECO:0000313" key="6">
    <source>
        <dbReference type="EMBL" id="MEQ3549009.1"/>
    </source>
</evidence>
<evidence type="ECO:0000313" key="7">
    <source>
        <dbReference type="Proteomes" id="UP001494902"/>
    </source>
</evidence>
<organism evidence="6 7">
    <name type="scientific">Pseudonocardia nematodicida</name>
    <dbReference type="NCBI Taxonomy" id="1206997"/>
    <lineage>
        <taxon>Bacteria</taxon>
        <taxon>Bacillati</taxon>
        <taxon>Actinomycetota</taxon>
        <taxon>Actinomycetes</taxon>
        <taxon>Pseudonocardiales</taxon>
        <taxon>Pseudonocardiaceae</taxon>
        <taxon>Pseudonocardia</taxon>
    </lineage>
</organism>
<proteinExistence type="predicted"/>
<reference evidence="6 7" key="1">
    <citation type="submission" date="2024-03" db="EMBL/GenBank/DDBJ databases">
        <title>Draft genome sequence of Pseudonocardia nematodicida JCM 31783.</title>
        <authorList>
            <person name="Butdee W."/>
            <person name="Duangmal K."/>
        </authorList>
    </citation>
    <scope>NUCLEOTIDE SEQUENCE [LARGE SCALE GENOMIC DNA]</scope>
    <source>
        <strain evidence="6 7">JCM 31783</strain>
    </source>
</reference>
<dbReference type="SUPFAM" id="SSF54373">
    <property type="entry name" value="FAD-linked reductases, C-terminal domain"/>
    <property type="match status" value="1"/>
</dbReference>
<comment type="cofactor">
    <cofactor evidence="1">
        <name>FAD</name>
        <dbReference type="ChEBI" id="CHEBI:57692"/>
    </cofactor>
</comment>
<dbReference type="PANTHER" id="PTHR10961">
    <property type="entry name" value="PEROXISOMAL SARCOSINE OXIDASE"/>
    <property type="match status" value="1"/>
</dbReference>
<gene>
    <name evidence="6" type="ORF">WIS52_00885</name>
</gene>
<keyword evidence="4" id="KW-0560">Oxidoreductase</keyword>
<dbReference type="InterPro" id="IPR045170">
    <property type="entry name" value="MTOX"/>
</dbReference>
<evidence type="ECO:0000259" key="5">
    <source>
        <dbReference type="Pfam" id="PF01266"/>
    </source>
</evidence>
<evidence type="ECO:0000256" key="3">
    <source>
        <dbReference type="ARBA" id="ARBA00022827"/>
    </source>
</evidence>
<feature type="domain" description="FAD dependent oxidoreductase" evidence="5">
    <location>
        <begin position="9"/>
        <end position="355"/>
    </location>
</feature>
<dbReference type="Proteomes" id="UP001494902">
    <property type="component" value="Unassembled WGS sequence"/>
</dbReference>
<comment type="caution">
    <text evidence="6">The sequence shown here is derived from an EMBL/GenBank/DDBJ whole genome shotgun (WGS) entry which is preliminary data.</text>
</comment>
<keyword evidence="2" id="KW-0285">Flavoprotein</keyword>
<dbReference type="Pfam" id="PF01266">
    <property type="entry name" value="DAO"/>
    <property type="match status" value="1"/>
</dbReference>
<keyword evidence="7" id="KW-1185">Reference proteome</keyword>
<evidence type="ECO:0000256" key="1">
    <source>
        <dbReference type="ARBA" id="ARBA00001974"/>
    </source>
</evidence>
<keyword evidence="3" id="KW-0274">FAD</keyword>
<dbReference type="RefSeq" id="WP_349296101.1">
    <property type="nucleotide sequence ID" value="NZ_JBEDNQ010000001.1"/>
</dbReference>